<feature type="compositionally biased region" description="Basic and acidic residues" evidence="1">
    <location>
        <begin position="378"/>
        <end position="388"/>
    </location>
</feature>
<evidence type="ECO:0000313" key="4">
    <source>
        <dbReference type="Proteomes" id="UP000585474"/>
    </source>
</evidence>
<name>A0A7J0G8E1_9ERIC</name>
<evidence type="ECO:0000256" key="2">
    <source>
        <dbReference type="SAM" id="Phobius"/>
    </source>
</evidence>
<protein>
    <submittedName>
        <fullName evidence="3">Uncharacterized protein</fullName>
    </submittedName>
</protein>
<feature type="region of interest" description="Disordered" evidence="1">
    <location>
        <begin position="299"/>
        <end position="345"/>
    </location>
</feature>
<dbReference type="EMBL" id="BJWL01000018">
    <property type="protein sequence ID" value="GFZ06968.1"/>
    <property type="molecule type" value="Genomic_DNA"/>
</dbReference>
<dbReference type="Proteomes" id="UP000585474">
    <property type="component" value="Unassembled WGS sequence"/>
</dbReference>
<accession>A0A7J0G8E1</accession>
<feature type="compositionally biased region" description="Basic and acidic residues" evidence="1">
    <location>
        <begin position="15"/>
        <end position="28"/>
    </location>
</feature>
<reference evidence="3 4" key="1">
    <citation type="submission" date="2019-07" db="EMBL/GenBank/DDBJ databases">
        <title>De Novo Assembly of kiwifruit Actinidia rufa.</title>
        <authorList>
            <person name="Sugita-Konishi S."/>
            <person name="Sato K."/>
            <person name="Mori E."/>
            <person name="Abe Y."/>
            <person name="Kisaki G."/>
            <person name="Hamano K."/>
            <person name="Suezawa K."/>
            <person name="Otani M."/>
            <person name="Fukuda T."/>
            <person name="Manabe T."/>
            <person name="Gomi K."/>
            <person name="Tabuchi M."/>
            <person name="Akimitsu K."/>
            <person name="Kataoka I."/>
        </authorList>
    </citation>
    <scope>NUCLEOTIDE SEQUENCE [LARGE SCALE GENOMIC DNA]</scope>
    <source>
        <strain evidence="4">cv. Fuchu</strain>
    </source>
</reference>
<evidence type="ECO:0000313" key="3">
    <source>
        <dbReference type="EMBL" id="GFZ06968.1"/>
    </source>
</evidence>
<keyword evidence="2" id="KW-0472">Membrane</keyword>
<keyword evidence="4" id="KW-1185">Reference proteome</keyword>
<proteinExistence type="predicted"/>
<comment type="caution">
    <text evidence="3">The sequence shown here is derived from an EMBL/GenBank/DDBJ whole genome shotgun (WGS) entry which is preliminary data.</text>
</comment>
<evidence type="ECO:0000256" key="1">
    <source>
        <dbReference type="SAM" id="MobiDB-lite"/>
    </source>
</evidence>
<gene>
    <name evidence="3" type="ORF">Acr_18g0011380</name>
</gene>
<sequence length="529" mass="58207">MDWNMQKKIKVGRQSRRDHVKGEDDFHAKSRRPRPSQSAWRGVWIVVFISSDLSIADLIVSVQIFSFRPLRSLSASLNNRIKQNTLISHKSGDVMEWESFQEWSLQRFYLHTGEVINLAYSRGGESCEVWELPDRIMPANWWCTKLTEGGPPLIYASCFCYRTVVLAPTCTSPFSARHTLFILDLQCRYTLFKSPGSNSGWLYFKARSSRNVIKGSPNNVKGWKKRFFFVSGDDWEFFPSIASGERAPQANVANKLPILTDTEEERTKKVLDKIGPGGYFNVPAVLDSRTFRRFVAPSRAEMSSSGGDNDASGDGAVAASGDEGGKVQDPLGLGPFSLSSSSDSGSYLATMSKRISLTKLPKKVEESKAATSSSKGVVIKEKWPRDEVPDSSPNKKVKNNESKAKETIPPPEAKKLKPNKAMSRETVRPAAPGEGPLKKPGEVLGSGASVMANAAVAEKILTGVILPADKERVDKLSLDQVVTKFLHILGQCLGLPSLSEAGTLGTTLPSMSPELIQPKRKWSELKIGP</sequence>
<feature type="region of interest" description="Disordered" evidence="1">
    <location>
        <begin position="1"/>
        <end position="34"/>
    </location>
</feature>
<feature type="compositionally biased region" description="Low complexity" evidence="1">
    <location>
        <begin position="303"/>
        <end position="321"/>
    </location>
</feature>
<keyword evidence="2" id="KW-0812">Transmembrane</keyword>
<feature type="transmembrane region" description="Helical" evidence="2">
    <location>
        <begin position="39"/>
        <end position="65"/>
    </location>
</feature>
<dbReference type="AlphaFoldDB" id="A0A7J0G8E1"/>
<organism evidence="3 4">
    <name type="scientific">Actinidia rufa</name>
    <dbReference type="NCBI Taxonomy" id="165716"/>
    <lineage>
        <taxon>Eukaryota</taxon>
        <taxon>Viridiplantae</taxon>
        <taxon>Streptophyta</taxon>
        <taxon>Embryophyta</taxon>
        <taxon>Tracheophyta</taxon>
        <taxon>Spermatophyta</taxon>
        <taxon>Magnoliopsida</taxon>
        <taxon>eudicotyledons</taxon>
        <taxon>Gunneridae</taxon>
        <taxon>Pentapetalae</taxon>
        <taxon>asterids</taxon>
        <taxon>Ericales</taxon>
        <taxon>Actinidiaceae</taxon>
        <taxon>Actinidia</taxon>
    </lineage>
</organism>
<feature type="region of interest" description="Disordered" evidence="1">
    <location>
        <begin position="360"/>
        <end position="438"/>
    </location>
</feature>
<keyword evidence="2" id="KW-1133">Transmembrane helix</keyword>
<feature type="compositionally biased region" description="Low complexity" evidence="1">
    <location>
        <begin position="329"/>
        <end position="345"/>
    </location>
</feature>